<organism evidence="2 3">
    <name type="scientific">Arcticibacter tournemirensis</name>
    <dbReference type="NCBI Taxonomy" id="699437"/>
    <lineage>
        <taxon>Bacteria</taxon>
        <taxon>Pseudomonadati</taxon>
        <taxon>Bacteroidota</taxon>
        <taxon>Sphingobacteriia</taxon>
        <taxon>Sphingobacteriales</taxon>
        <taxon>Sphingobacteriaceae</taxon>
        <taxon>Arcticibacter</taxon>
    </lineage>
</organism>
<evidence type="ECO:0000313" key="3">
    <source>
        <dbReference type="Proteomes" id="UP000322918"/>
    </source>
</evidence>
<feature type="transmembrane region" description="Helical" evidence="1">
    <location>
        <begin position="30"/>
        <end position="56"/>
    </location>
</feature>
<protein>
    <submittedName>
        <fullName evidence="2">Uncharacterized protein</fullName>
    </submittedName>
</protein>
<keyword evidence="1" id="KW-1133">Transmembrane helix</keyword>
<keyword evidence="3" id="KW-1185">Reference proteome</keyword>
<keyword evidence="1" id="KW-0812">Transmembrane</keyword>
<dbReference type="EMBL" id="VWNE01000024">
    <property type="protein sequence ID" value="KAA8481414.1"/>
    <property type="molecule type" value="Genomic_DNA"/>
</dbReference>
<dbReference type="Proteomes" id="UP000322918">
    <property type="component" value="Unassembled WGS sequence"/>
</dbReference>
<evidence type="ECO:0000313" key="2">
    <source>
        <dbReference type="EMBL" id="KAA8481414.1"/>
    </source>
</evidence>
<keyword evidence="1" id="KW-0472">Membrane</keyword>
<dbReference type="AlphaFoldDB" id="A0A5M9H845"/>
<comment type="caution">
    <text evidence="2">The sequence shown here is derived from an EMBL/GenBank/DDBJ whole genome shotgun (WGS) entry which is preliminary data.</text>
</comment>
<reference evidence="2 3" key="1">
    <citation type="submission" date="2019-09" db="EMBL/GenBank/DDBJ databases">
        <title>Pararcticibacter amylolyticus gen. nov., sp. nov., isolated from a rottenly hemp rope, and reclassification of Pedobacter tournemirensis as Pararcticibacter tournemirensis comb. nov.</title>
        <authorList>
            <person name="Cai Y."/>
        </authorList>
    </citation>
    <scope>NUCLEOTIDE SEQUENCE [LARGE SCALE GENOMIC DNA]</scope>
    <source>
        <strain evidence="2 3">TF5-37.2-LB10</strain>
    </source>
</reference>
<accession>A0A5M9H845</accession>
<name>A0A5M9H845_9SPHI</name>
<proteinExistence type="predicted"/>
<gene>
    <name evidence="2" type="ORF">F1649_14970</name>
</gene>
<sequence length="126" mass="14798">MGEFSLLLVKQQTNNLKSFHSRKPRPVRGFLLFPFSFQFYPFCFILSAFPFLLSTFHFQLFPFNFSLSAFNFPLSAFHFQLSTFNFQLSAICFLLSPFPLPLPRERLHKKFQQISSFTGINLLILL</sequence>
<evidence type="ECO:0000256" key="1">
    <source>
        <dbReference type="SAM" id="Phobius"/>
    </source>
</evidence>